<gene>
    <name evidence="24" type="primary">sspH2</name>
    <name evidence="24" type="ORF">G3V14_001814</name>
</gene>
<evidence type="ECO:0000259" key="23">
    <source>
        <dbReference type="PROSITE" id="PS52053"/>
    </source>
</evidence>
<evidence type="ECO:0000256" key="13">
    <source>
        <dbReference type="ARBA" id="ARBA00022870"/>
    </source>
</evidence>
<dbReference type="InterPro" id="IPR001611">
    <property type="entry name" value="Leu-rich_rpt"/>
</dbReference>
<evidence type="ECO:0000256" key="7">
    <source>
        <dbReference type="ARBA" id="ARBA00022525"/>
    </source>
</evidence>
<evidence type="ECO:0000256" key="20">
    <source>
        <dbReference type="ARBA" id="ARBA00079391"/>
    </source>
</evidence>
<dbReference type="Pfam" id="PF14496">
    <property type="entry name" value="NEL"/>
    <property type="match status" value="1"/>
</dbReference>
<organism evidence="24">
    <name type="scientific">Salmonella typhimurium</name>
    <dbReference type="NCBI Taxonomy" id="90371"/>
    <lineage>
        <taxon>Bacteria</taxon>
        <taxon>Pseudomonadati</taxon>
        <taxon>Pseudomonadota</taxon>
        <taxon>Gammaproteobacteria</taxon>
        <taxon>Enterobacterales</taxon>
        <taxon>Enterobacteriaceae</taxon>
        <taxon>Salmonella</taxon>
    </lineage>
</organism>
<reference evidence="24" key="1">
    <citation type="journal article" date="2018" name="Genome Biol.">
        <title>SKESA: strategic k-mer extension for scrupulous assemblies.</title>
        <authorList>
            <person name="Souvorov A."/>
            <person name="Agarwala R."/>
            <person name="Lipman D.J."/>
        </authorList>
    </citation>
    <scope>NUCLEOTIDE SEQUENCE</scope>
    <source>
        <strain evidence="24">Eq_9810-181</strain>
    </source>
</reference>
<dbReference type="SMART" id="SM00369">
    <property type="entry name" value="LRR_TYP"/>
    <property type="match status" value="5"/>
</dbReference>
<evidence type="ECO:0000256" key="16">
    <source>
        <dbReference type="ARBA" id="ARBA00023200"/>
    </source>
</evidence>
<evidence type="ECO:0000256" key="3">
    <source>
        <dbReference type="ARBA" id="ARBA00004613"/>
    </source>
</evidence>
<evidence type="ECO:0000313" key="24">
    <source>
        <dbReference type="EMBL" id="HAE1843579.1"/>
    </source>
</evidence>
<dbReference type="GO" id="GO:0020002">
    <property type="term" value="C:host cell plasma membrane"/>
    <property type="evidence" value="ECO:0007669"/>
    <property type="project" value="UniProtKB-SubCell"/>
</dbReference>
<dbReference type="Gene3D" id="1.20.1270.130">
    <property type="entry name" value="Shigella T3SS effector IpaH domain"/>
    <property type="match status" value="1"/>
</dbReference>
<dbReference type="Gene3D" id="1.20.58.360">
    <property type="entry name" value="Shigella T3SS effector IpaH defines"/>
    <property type="match status" value="1"/>
</dbReference>
<comment type="PTM">
    <text evidence="22">Ubiquitinated in the presence of host E1 ubiquitin-activating enzyme, E2 ubiquitin-conjugating enzyme and ubiquitin.</text>
</comment>
<dbReference type="GO" id="GO:0016567">
    <property type="term" value="P:protein ubiquitination"/>
    <property type="evidence" value="ECO:0007669"/>
    <property type="project" value="InterPro"/>
</dbReference>
<keyword evidence="16 22" id="KW-1035">Host cytoplasm</keyword>
<dbReference type="InterPro" id="IPR051071">
    <property type="entry name" value="LRR-bact_E3_ubiq_ligases"/>
</dbReference>
<name>A0A607JKY2_SALTM</name>
<dbReference type="GO" id="GO:0030430">
    <property type="term" value="C:host cell cytoplasm"/>
    <property type="evidence" value="ECO:0007669"/>
    <property type="project" value="UniProtKB-SubCell"/>
</dbReference>
<comment type="subcellular location">
    <subcellularLocation>
        <location evidence="17">Host apical cell membrane</location>
        <topology evidence="17">Peripheral membrane protein</topology>
        <orientation evidence="17">Cytoplasmic side</orientation>
    </subcellularLocation>
    <subcellularLocation>
        <location evidence="2">Host cytoplasm</location>
    </subcellularLocation>
    <subcellularLocation>
        <location evidence="3">Secreted</location>
    </subcellularLocation>
</comment>
<dbReference type="NCBIfam" id="NF011917">
    <property type="entry name" value="PRK15387.1"/>
    <property type="match status" value="1"/>
</dbReference>
<evidence type="ECO:0000256" key="5">
    <source>
        <dbReference type="ARBA" id="ARBA00012483"/>
    </source>
</evidence>
<dbReference type="InterPro" id="IPR003591">
    <property type="entry name" value="Leu-rich_rpt_typical-subtyp"/>
</dbReference>
<dbReference type="FunFam" id="1.20.58.360:FF:000001">
    <property type="entry name" value="Probable E3 ubiquitin-protein ligase ipaH7.8"/>
    <property type="match status" value="1"/>
</dbReference>
<dbReference type="GO" id="GO:0005576">
    <property type="term" value="C:extracellular region"/>
    <property type="evidence" value="ECO:0007669"/>
    <property type="project" value="UniProtKB-SubCell"/>
</dbReference>
<evidence type="ECO:0000256" key="1">
    <source>
        <dbReference type="ARBA" id="ARBA00000900"/>
    </source>
</evidence>
<feature type="domain" description="NEL" evidence="23">
    <location>
        <begin position="494"/>
        <end position="788"/>
    </location>
</feature>
<keyword evidence="11 22" id="KW-0833">Ubl conjugation pathway</keyword>
<keyword evidence="9 22" id="KW-0808">Transferase</keyword>
<accession>A0A607JKY2</accession>
<dbReference type="Gene3D" id="3.30.2440.10">
    <property type="entry name" value="Secreted effector protein SifA"/>
    <property type="match status" value="1"/>
</dbReference>
<keyword evidence="6" id="KW-1032">Host cell membrane</keyword>
<dbReference type="AlphaFoldDB" id="A0A607JKY2"/>
<dbReference type="Gene3D" id="1.20.58.90">
    <property type="match status" value="1"/>
</dbReference>
<proteinExistence type="inferred from homology"/>
<dbReference type="InterPro" id="IPR032675">
    <property type="entry name" value="LRR_dom_sf"/>
</dbReference>
<evidence type="ECO:0000256" key="12">
    <source>
        <dbReference type="ARBA" id="ARBA00022843"/>
    </source>
</evidence>
<evidence type="ECO:0000256" key="2">
    <source>
        <dbReference type="ARBA" id="ARBA00004192"/>
    </source>
</evidence>
<comment type="caution">
    <text evidence="24">The sequence shown here is derived from an EMBL/GenBank/DDBJ whole genome shotgun (WGS) entry which is preliminary data.</text>
</comment>
<dbReference type="PROSITE" id="PS51450">
    <property type="entry name" value="LRR"/>
    <property type="match status" value="4"/>
</dbReference>
<keyword evidence="12 22" id="KW-0832">Ubl conjugation</keyword>
<keyword evidence="14" id="KW-0843">Virulence</keyword>
<dbReference type="Gene3D" id="3.80.10.10">
    <property type="entry name" value="Ribonuclease Inhibitor"/>
    <property type="match status" value="1"/>
</dbReference>
<protein>
    <recommendedName>
        <fullName evidence="18">E3 ubiquitin-protein ligase SspH2</fullName>
        <ecNumber evidence="5">2.3.2.27</ecNumber>
    </recommendedName>
    <alternativeName>
        <fullName evidence="21">RING-type E3 ubiquitin transferase SspH2</fullName>
    </alternativeName>
    <alternativeName>
        <fullName evidence="20">Salmonella secreted protein H2</fullName>
    </alternativeName>
    <alternativeName>
        <fullName evidence="19">Secreted effector protein sspH2</fullName>
    </alternativeName>
</protein>
<evidence type="ECO:0000256" key="11">
    <source>
        <dbReference type="ARBA" id="ARBA00022786"/>
    </source>
</evidence>
<keyword evidence="7 22" id="KW-0964">Secreted</keyword>
<comment type="similarity">
    <text evidence="4 22">Belongs to the LRR-containing bacterial E3 ligase family.</text>
</comment>
<dbReference type="RefSeq" id="WP_058657946.1">
    <property type="nucleotide sequence ID" value="NZ_MOCN01000068.1"/>
</dbReference>
<dbReference type="SUPFAM" id="SSF52058">
    <property type="entry name" value="L domain-like"/>
    <property type="match status" value="1"/>
</dbReference>
<keyword evidence="8" id="KW-0433">Leucine-rich repeat</keyword>
<dbReference type="SMART" id="SM00364">
    <property type="entry name" value="LRR_BAC"/>
    <property type="match status" value="11"/>
</dbReference>
<evidence type="ECO:0000256" key="15">
    <source>
        <dbReference type="ARBA" id="ARBA00023136"/>
    </source>
</evidence>
<evidence type="ECO:0000256" key="9">
    <source>
        <dbReference type="ARBA" id="ARBA00022679"/>
    </source>
</evidence>
<dbReference type="PANTHER" id="PTHR47114:SF2">
    <property type="entry name" value="OLIGODENDROCYTE-MYELIN GLYCOPROTEIN"/>
    <property type="match status" value="1"/>
</dbReference>
<comment type="catalytic activity">
    <reaction evidence="1">
        <text>S-ubiquitinyl-[E2 ubiquitin-conjugating enzyme]-L-cysteine + [acceptor protein]-L-lysine = [E2 ubiquitin-conjugating enzyme]-L-cysteine + N(6)-ubiquitinyl-[acceptor protein]-L-lysine.</text>
        <dbReference type="EC" id="2.3.2.27"/>
    </reaction>
</comment>
<evidence type="ECO:0000256" key="4">
    <source>
        <dbReference type="ARBA" id="ARBA00009868"/>
    </source>
</evidence>
<evidence type="ECO:0000256" key="19">
    <source>
        <dbReference type="ARBA" id="ARBA00078926"/>
    </source>
</evidence>
<evidence type="ECO:0000256" key="8">
    <source>
        <dbReference type="ARBA" id="ARBA00022614"/>
    </source>
</evidence>
<sequence length="788" mass="87296">MPFHIGSGCLPATISNRRIYRIAWSDTPPEMSSWEKMKEFFCSTHQTEALECIWTICHPPAGTTREDVINRFELLRTLAYAGWEESIHSGQHGENYFCILDEDSQEILSVTLDDAGNYTVNCQGYSETHRLTLDTAQGEEGTGHAEGASGTFRTSFLPATTAPQTPAEYDAVWSAWRRAAPAEESRGRAAVVQKMRACLNNGNAVLNVGESGLTTLPDCLPAHITTLVIPDNNLTSLPALPPELRTLEVSGNQLTSLPVLPPGLLELSIFSNPLTHLPALPSGLCKLWIFGNQLTSLPVLPPGLQELSVSDNQLASLPALPSELCKLWAYNNQLTSLPMLPSGLQELSVSDNQLASLPTLPSELYKLWAYNNRLTSLPALPSGLKELIVSGNRLTSLPVLPSELKELMVSGNRLTSLPMLPSGLLSLSVYRNQLTRLPESLIHLSSETTVNLEGNPLSERTLQALREITSAPGYSGPIIRFDMAGASAPRETRALHLAAADWLVPAREGEPAPADRWHMFGQEDNADAFSLFLDRLSETENFIKDAGFKAQISSWLAQLAEDEALRANTFAMATEATSSCEDRVTFFLHQMKNVQLVHNAEKGQYDNDLAALVATGREMFRLGKLEQIAREKVRTLALVDEIEVWLAYQNKLKKSLGLTSVTSEMRFFDVSGVTVTDLQDAELQVKAAEKSEFREWILQWGPLHRVLERKAPERVNALREKQISDYEETYRMLSDTELRPSGLVGNTDAERTIGARAMESAKKTFWDGLRPLVEEMLGSYLNVQWRRN</sequence>
<dbReference type="FunFam" id="1.20.58.90:FF:000013">
    <property type="entry name" value="Type III secretion system effector protein-E3 Ubiquitin ligase"/>
    <property type="match status" value="1"/>
</dbReference>
<feature type="active site" description="Glycyl thioester intermediate" evidence="22">
    <location>
        <position position="580"/>
    </location>
</feature>
<dbReference type="PANTHER" id="PTHR47114">
    <property type="match status" value="1"/>
</dbReference>
<dbReference type="InterPro" id="IPR029487">
    <property type="entry name" value="NEL_dom"/>
</dbReference>
<keyword evidence="15" id="KW-0472">Membrane</keyword>
<dbReference type="EMBL" id="DAARCI010000005">
    <property type="protein sequence ID" value="HAE1843579.1"/>
    <property type="molecule type" value="Genomic_DNA"/>
</dbReference>
<evidence type="ECO:0000256" key="17">
    <source>
        <dbReference type="ARBA" id="ARBA00060460"/>
    </source>
</evidence>
<dbReference type="FunFam" id="3.30.2440.10:FF:000001">
    <property type="entry name" value="SPI-2 type III secretion system effector SseI"/>
    <property type="match status" value="1"/>
</dbReference>
<evidence type="ECO:0000256" key="10">
    <source>
        <dbReference type="ARBA" id="ARBA00022737"/>
    </source>
</evidence>
<evidence type="ECO:0000256" key="6">
    <source>
        <dbReference type="ARBA" id="ARBA00022511"/>
    </source>
</evidence>
<evidence type="ECO:0000256" key="14">
    <source>
        <dbReference type="ARBA" id="ARBA00023026"/>
    </source>
</evidence>
<dbReference type="GO" id="GO:0061630">
    <property type="term" value="F:ubiquitin protein ligase activity"/>
    <property type="evidence" value="ECO:0007669"/>
    <property type="project" value="UniProtKB-EC"/>
</dbReference>
<keyword evidence="13" id="KW-1043">Host membrane</keyword>
<reference evidence="24" key="2">
    <citation type="submission" date="2018-07" db="EMBL/GenBank/DDBJ databases">
        <authorList>
            <consortium name="NCBI Pathogen Detection Project"/>
        </authorList>
    </citation>
    <scope>NUCLEOTIDE SEQUENCE</scope>
    <source>
        <strain evidence="24">Eq_9810-181</strain>
    </source>
</reference>
<dbReference type="EC" id="2.3.2.27" evidence="5"/>
<evidence type="ECO:0000256" key="21">
    <source>
        <dbReference type="ARBA" id="ARBA00083821"/>
    </source>
</evidence>
<dbReference type="PROSITE" id="PS52053">
    <property type="entry name" value="NEL"/>
    <property type="match status" value="1"/>
</dbReference>
<dbReference type="FunFam" id="1.20.1270.130:FF:000002">
    <property type="entry name" value="Type III secretion system effector protein-E3 Ubiquitin ligase"/>
    <property type="match status" value="1"/>
</dbReference>
<evidence type="ECO:0000256" key="18">
    <source>
        <dbReference type="ARBA" id="ARBA00074657"/>
    </source>
</evidence>
<keyword evidence="10" id="KW-0677">Repeat</keyword>
<evidence type="ECO:0000256" key="22">
    <source>
        <dbReference type="PROSITE-ProRule" id="PRU01398"/>
    </source>
</evidence>